<sequence length="137" mass="15269">MRRVILVLWVLLAAAAVAIGYVRLAPSDPMRWHVEIPDDTNRDFRNGSIRVLETGPDGLARLAGAVAGMPRTKPMAGSVKDGRITWVTRTPVIGFPDYVTAEQRGDRLLVWGRSRFGSSDLGVNRERVETWLQVFQP</sequence>
<accession>A0A2S0MUG6</accession>
<proteinExistence type="predicted"/>
<evidence type="ECO:0000313" key="2">
    <source>
        <dbReference type="Proteomes" id="UP000237655"/>
    </source>
</evidence>
<keyword evidence="2" id="KW-1185">Reference proteome</keyword>
<dbReference type="Proteomes" id="UP000237655">
    <property type="component" value="Chromosome"/>
</dbReference>
<evidence type="ECO:0000313" key="1">
    <source>
        <dbReference type="EMBL" id="AVO39518.1"/>
    </source>
</evidence>
<protein>
    <submittedName>
        <fullName evidence="1">DUF1499 domain-containing protein</fullName>
    </submittedName>
</protein>
<dbReference type="EMBL" id="CP027665">
    <property type="protein sequence ID" value="AVO39518.1"/>
    <property type="molecule type" value="Genomic_DNA"/>
</dbReference>
<organism evidence="1 2">
    <name type="scientific">Pukyongiella litopenaei</name>
    <dbReference type="NCBI Taxonomy" id="2605946"/>
    <lineage>
        <taxon>Bacteria</taxon>
        <taxon>Pseudomonadati</taxon>
        <taxon>Pseudomonadota</taxon>
        <taxon>Alphaproteobacteria</taxon>
        <taxon>Rhodobacterales</taxon>
        <taxon>Paracoccaceae</taxon>
        <taxon>Pukyongiella</taxon>
    </lineage>
</organism>
<dbReference type="Pfam" id="PF07386">
    <property type="entry name" value="DUF1499"/>
    <property type="match status" value="1"/>
</dbReference>
<dbReference type="AlphaFoldDB" id="A0A2S0MUG6"/>
<dbReference type="KEGG" id="thas:C6Y53_18680"/>
<reference evidence="2" key="1">
    <citation type="submission" date="2018-03" db="EMBL/GenBank/DDBJ databases">
        <title>Genomic analysis of the strain SH-1 isolated from shrimp intestine.</title>
        <authorList>
            <person name="Kim Y.-S."/>
            <person name="Kim S.-E."/>
            <person name="Kim K.-H."/>
        </authorList>
    </citation>
    <scope>NUCLEOTIDE SEQUENCE [LARGE SCALE GENOMIC DNA]</scope>
    <source>
        <strain evidence="2">SH-1</strain>
    </source>
</reference>
<gene>
    <name evidence="1" type="ORF">C6Y53_18680</name>
</gene>
<dbReference type="InterPro" id="IPR010865">
    <property type="entry name" value="DUF1499"/>
</dbReference>
<dbReference type="RefSeq" id="WP_106473822.1">
    <property type="nucleotide sequence ID" value="NZ_CP027665.1"/>
</dbReference>
<name>A0A2S0MUG6_9RHOB</name>